<accession>B4JTD8</accession>
<name>B4JTD8_DROGR</name>
<evidence type="ECO:0000313" key="3">
    <source>
        <dbReference type="Proteomes" id="UP000001070"/>
    </source>
</evidence>
<organism evidence="3">
    <name type="scientific">Drosophila grimshawi</name>
    <name type="common">Hawaiian fruit fly</name>
    <name type="synonym">Idiomyia grimshawi</name>
    <dbReference type="NCBI Taxonomy" id="7222"/>
    <lineage>
        <taxon>Eukaryota</taxon>
        <taxon>Metazoa</taxon>
        <taxon>Ecdysozoa</taxon>
        <taxon>Arthropoda</taxon>
        <taxon>Hexapoda</taxon>
        <taxon>Insecta</taxon>
        <taxon>Pterygota</taxon>
        <taxon>Neoptera</taxon>
        <taxon>Endopterygota</taxon>
        <taxon>Diptera</taxon>
        <taxon>Brachycera</taxon>
        <taxon>Muscomorpha</taxon>
        <taxon>Ephydroidea</taxon>
        <taxon>Drosophilidae</taxon>
        <taxon>Drosophila</taxon>
        <taxon>Hawaiian Drosophila</taxon>
    </lineage>
</organism>
<dbReference type="AlphaFoldDB" id="B4JTD8"/>
<dbReference type="EMBL" id="CH916373">
    <property type="protein sequence ID" value="EDV95028.1"/>
    <property type="molecule type" value="Genomic_DNA"/>
</dbReference>
<feature type="region of interest" description="Disordered" evidence="1">
    <location>
        <begin position="38"/>
        <end position="60"/>
    </location>
</feature>
<reference evidence="2 3" key="1">
    <citation type="journal article" date="2007" name="Nature">
        <title>Evolution of genes and genomes on the Drosophila phylogeny.</title>
        <authorList>
            <consortium name="Drosophila 12 Genomes Consortium"/>
            <person name="Clark A.G."/>
            <person name="Eisen M.B."/>
            <person name="Smith D.R."/>
            <person name="Bergman C.M."/>
            <person name="Oliver B."/>
            <person name="Markow T.A."/>
            <person name="Kaufman T.C."/>
            <person name="Kellis M."/>
            <person name="Gelbart W."/>
            <person name="Iyer V.N."/>
            <person name="Pollard D.A."/>
            <person name="Sackton T.B."/>
            <person name="Larracuente A.M."/>
            <person name="Singh N.D."/>
            <person name="Abad J.P."/>
            <person name="Abt D.N."/>
            <person name="Adryan B."/>
            <person name="Aguade M."/>
            <person name="Akashi H."/>
            <person name="Anderson W.W."/>
            <person name="Aquadro C.F."/>
            <person name="Ardell D.H."/>
            <person name="Arguello R."/>
            <person name="Artieri C.G."/>
            <person name="Barbash D.A."/>
            <person name="Barker D."/>
            <person name="Barsanti P."/>
            <person name="Batterham P."/>
            <person name="Batzoglou S."/>
            <person name="Begun D."/>
            <person name="Bhutkar A."/>
            <person name="Blanco E."/>
            <person name="Bosak S.A."/>
            <person name="Bradley R.K."/>
            <person name="Brand A.D."/>
            <person name="Brent M.R."/>
            <person name="Brooks A.N."/>
            <person name="Brown R.H."/>
            <person name="Butlin R.K."/>
            <person name="Caggese C."/>
            <person name="Calvi B.R."/>
            <person name="Bernardo de Carvalho A."/>
            <person name="Caspi A."/>
            <person name="Castrezana S."/>
            <person name="Celniker S.E."/>
            <person name="Chang J.L."/>
            <person name="Chapple C."/>
            <person name="Chatterji S."/>
            <person name="Chinwalla A."/>
            <person name="Civetta A."/>
            <person name="Clifton S.W."/>
            <person name="Comeron J.M."/>
            <person name="Costello J.C."/>
            <person name="Coyne J.A."/>
            <person name="Daub J."/>
            <person name="David R.G."/>
            <person name="Delcher A.L."/>
            <person name="Delehaunty K."/>
            <person name="Do C.B."/>
            <person name="Ebling H."/>
            <person name="Edwards K."/>
            <person name="Eickbush T."/>
            <person name="Evans J.D."/>
            <person name="Filipski A."/>
            <person name="Findeiss S."/>
            <person name="Freyhult E."/>
            <person name="Fulton L."/>
            <person name="Fulton R."/>
            <person name="Garcia A.C."/>
            <person name="Gardiner A."/>
            <person name="Garfield D.A."/>
            <person name="Garvin B.E."/>
            <person name="Gibson G."/>
            <person name="Gilbert D."/>
            <person name="Gnerre S."/>
            <person name="Godfrey J."/>
            <person name="Good R."/>
            <person name="Gotea V."/>
            <person name="Gravely B."/>
            <person name="Greenberg A.J."/>
            <person name="Griffiths-Jones S."/>
            <person name="Gross S."/>
            <person name="Guigo R."/>
            <person name="Gustafson E.A."/>
            <person name="Haerty W."/>
            <person name="Hahn M.W."/>
            <person name="Halligan D.L."/>
            <person name="Halpern A.L."/>
            <person name="Halter G.M."/>
            <person name="Han M.V."/>
            <person name="Heger A."/>
            <person name="Hillier L."/>
            <person name="Hinrichs A.S."/>
            <person name="Holmes I."/>
            <person name="Hoskins R.A."/>
            <person name="Hubisz M.J."/>
            <person name="Hultmark D."/>
            <person name="Huntley M.A."/>
            <person name="Jaffe D.B."/>
            <person name="Jagadeeshan S."/>
            <person name="Jeck W.R."/>
            <person name="Johnson J."/>
            <person name="Jones C.D."/>
            <person name="Jordan W.C."/>
            <person name="Karpen G.H."/>
            <person name="Kataoka E."/>
            <person name="Keightley P.D."/>
            <person name="Kheradpour P."/>
            <person name="Kirkness E.F."/>
            <person name="Koerich L.B."/>
            <person name="Kristiansen K."/>
            <person name="Kudrna D."/>
            <person name="Kulathinal R.J."/>
            <person name="Kumar S."/>
            <person name="Kwok R."/>
            <person name="Lander E."/>
            <person name="Langley C.H."/>
            <person name="Lapoint R."/>
            <person name="Lazzaro B.P."/>
            <person name="Lee S.J."/>
            <person name="Levesque L."/>
            <person name="Li R."/>
            <person name="Lin C.F."/>
            <person name="Lin M.F."/>
            <person name="Lindblad-Toh K."/>
            <person name="Llopart A."/>
            <person name="Long M."/>
            <person name="Low L."/>
            <person name="Lozovsky E."/>
            <person name="Lu J."/>
            <person name="Luo M."/>
            <person name="Machado C.A."/>
            <person name="Makalowski W."/>
            <person name="Marzo M."/>
            <person name="Matsuda M."/>
            <person name="Matzkin L."/>
            <person name="McAllister B."/>
            <person name="McBride C.S."/>
            <person name="McKernan B."/>
            <person name="McKernan K."/>
            <person name="Mendez-Lago M."/>
            <person name="Minx P."/>
            <person name="Mollenhauer M.U."/>
            <person name="Montooth K."/>
            <person name="Mount S.M."/>
            <person name="Mu X."/>
            <person name="Myers E."/>
            <person name="Negre B."/>
            <person name="Newfeld S."/>
            <person name="Nielsen R."/>
            <person name="Noor M.A."/>
            <person name="O'Grady P."/>
            <person name="Pachter L."/>
            <person name="Papaceit M."/>
            <person name="Parisi M.J."/>
            <person name="Parisi M."/>
            <person name="Parts L."/>
            <person name="Pedersen J.S."/>
            <person name="Pesole G."/>
            <person name="Phillippy A.M."/>
            <person name="Ponting C.P."/>
            <person name="Pop M."/>
            <person name="Porcelli D."/>
            <person name="Powell J.R."/>
            <person name="Prohaska S."/>
            <person name="Pruitt K."/>
            <person name="Puig M."/>
            <person name="Quesneville H."/>
            <person name="Ram K.R."/>
            <person name="Rand D."/>
            <person name="Rasmussen M.D."/>
            <person name="Reed L.K."/>
            <person name="Reenan R."/>
            <person name="Reily A."/>
            <person name="Remington K.A."/>
            <person name="Rieger T.T."/>
            <person name="Ritchie M.G."/>
            <person name="Robin C."/>
            <person name="Rogers Y.H."/>
            <person name="Rohde C."/>
            <person name="Rozas J."/>
            <person name="Rubenfield M.J."/>
            <person name="Ruiz A."/>
            <person name="Russo S."/>
            <person name="Salzberg S.L."/>
            <person name="Sanchez-Gracia A."/>
            <person name="Saranga D.J."/>
            <person name="Sato H."/>
            <person name="Schaeffer S.W."/>
            <person name="Schatz M.C."/>
            <person name="Schlenke T."/>
            <person name="Schwartz R."/>
            <person name="Segarra C."/>
            <person name="Singh R.S."/>
            <person name="Sirot L."/>
            <person name="Sirota M."/>
            <person name="Sisneros N.B."/>
            <person name="Smith C.D."/>
            <person name="Smith T.F."/>
            <person name="Spieth J."/>
            <person name="Stage D.E."/>
            <person name="Stark A."/>
            <person name="Stephan W."/>
            <person name="Strausberg R.L."/>
            <person name="Strempel S."/>
            <person name="Sturgill D."/>
            <person name="Sutton G."/>
            <person name="Sutton G.G."/>
            <person name="Tao W."/>
            <person name="Teichmann S."/>
            <person name="Tobari Y.N."/>
            <person name="Tomimura Y."/>
            <person name="Tsolas J.M."/>
            <person name="Valente V.L."/>
            <person name="Venter E."/>
            <person name="Venter J.C."/>
            <person name="Vicario S."/>
            <person name="Vieira F.G."/>
            <person name="Vilella A.J."/>
            <person name="Villasante A."/>
            <person name="Walenz B."/>
            <person name="Wang J."/>
            <person name="Wasserman M."/>
            <person name="Watts T."/>
            <person name="Wilson D."/>
            <person name="Wilson R.K."/>
            <person name="Wing R.A."/>
            <person name="Wolfner M.F."/>
            <person name="Wong A."/>
            <person name="Wong G.K."/>
            <person name="Wu C.I."/>
            <person name="Wu G."/>
            <person name="Yamamoto D."/>
            <person name="Yang H.P."/>
            <person name="Yang S.P."/>
            <person name="Yorke J.A."/>
            <person name="Yoshida K."/>
            <person name="Zdobnov E."/>
            <person name="Zhang P."/>
            <person name="Zhang Y."/>
            <person name="Zimin A.V."/>
            <person name="Baldwin J."/>
            <person name="Abdouelleil A."/>
            <person name="Abdulkadir J."/>
            <person name="Abebe A."/>
            <person name="Abera B."/>
            <person name="Abreu J."/>
            <person name="Acer S.C."/>
            <person name="Aftuck L."/>
            <person name="Alexander A."/>
            <person name="An P."/>
            <person name="Anderson E."/>
            <person name="Anderson S."/>
            <person name="Arachi H."/>
            <person name="Azer M."/>
            <person name="Bachantsang P."/>
            <person name="Barry A."/>
            <person name="Bayul T."/>
            <person name="Berlin A."/>
            <person name="Bessette D."/>
            <person name="Bloom T."/>
            <person name="Blye J."/>
            <person name="Boguslavskiy L."/>
            <person name="Bonnet C."/>
            <person name="Boukhgalter B."/>
            <person name="Bourzgui I."/>
            <person name="Brown A."/>
            <person name="Cahill P."/>
            <person name="Channer S."/>
            <person name="Cheshatsang Y."/>
            <person name="Chuda L."/>
            <person name="Citroen M."/>
            <person name="Collymore A."/>
            <person name="Cooke P."/>
            <person name="Costello M."/>
            <person name="D'Aco K."/>
            <person name="Daza R."/>
            <person name="De Haan G."/>
            <person name="DeGray S."/>
            <person name="DeMaso C."/>
            <person name="Dhargay N."/>
            <person name="Dooley K."/>
            <person name="Dooley E."/>
            <person name="Doricent M."/>
            <person name="Dorje P."/>
            <person name="Dorjee K."/>
            <person name="Dupes A."/>
            <person name="Elong R."/>
            <person name="Falk J."/>
            <person name="Farina A."/>
            <person name="Faro S."/>
            <person name="Ferguson D."/>
            <person name="Fisher S."/>
            <person name="Foley C.D."/>
            <person name="Franke A."/>
            <person name="Friedrich D."/>
            <person name="Gadbois L."/>
            <person name="Gearin G."/>
            <person name="Gearin C.R."/>
            <person name="Giannoukos G."/>
            <person name="Goode T."/>
            <person name="Graham J."/>
            <person name="Grandbois E."/>
            <person name="Grewal S."/>
            <person name="Gyaltsen K."/>
            <person name="Hafez N."/>
            <person name="Hagos B."/>
            <person name="Hall J."/>
            <person name="Henson C."/>
            <person name="Hollinger A."/>
            <person name="Honan T."/>
            <person name="Huard M.D."/>
            <person name="Hughes L."/>
            <person name="Hurhula B."/>
            <person name="Husby M.E."/>
            <person name="Kamat A."/>
            <person name="Kanga B."/>
            <person name="Kashin S."/>
            <person name="Khazanovich D."/>
            <person name="Kisner P."/>
            <person name="Lance K."/>
            <person name="Lara M."/>
            <person name="Lee W."/>
            <person name="Lennon N."/>
            <person name="Letendre F."/>
            <person name="LeVine R."/>
            <person name="Lipovsky A."/>
            <person name="Liu X."/>
            <person name="Liu J."/>
            <person name="Liu S."/>
            <person name="Lokyitsang T."/>
            <person name="Lokyitsang Y."/>
            <person name="Lubonja R."/>
            <person name="Lui A."/>
            <person name="MacDonald P."/>
            <person name="Magnisalis V."/>
            <person name="Maru K."/>
            <person name="Matthews C."/>
            <person name="McCusker W."/>
            <person name="McDonough S."/>
            <person name="Mehta T."/>
            <person name="Meldrim J."/>
            <person name="Meneus L."/>
            <person name="Mihai O."/>
            <person name="Mihalev A."/>
            <person name="Mihova T."/>
            <person name="Mittelman R."/>
            <person name="Mlenga V."/>
            <person name="Montmayeur A."/>
            <person name="Mulrain L."/>
            <person name="Navidi A."/>
            <person name="Naylor J."/>
            <person name="Negash T."/>
            <person name="Nguyen T."/>
            <person name="Nguyen N."/>
            <person name="Nicol R."/>
            <person name="Norbu C."/>
            <person name="Norbu N."/>
            <person name="Novod N."/>
            <person name="O'Neill B."/>
            <person name="Osman S."/>
            <person name="Markiewicz E."/>
            <person name="Oyono O.L."/>
            <person name="Patti C."/>
            <person name="Phunkhang P."/>
            <person name="Pierre F."/>
            <person name="Priest M."/>
            <person name="Raghuraman S."/>
            <person name="Rege F."/>
            <person name="Reyes R."/>
            <person name="Rise C."/>
            <person name="Rogov P."/>
            <person name="Ross K."/>
            <person name="Ryan E."/>
            <person name="Settipalli S."/>
            <person name="Shea T."/>
            <person name="Sherpa N."/>
            <person name="Shi L."/>
            <person name="Shih D."/>
            <person name="Sparrow T."/>
            <person name="Spaulding J."/>
            <person name="Stalker J."/>
            <person name="Stange-Thomann N."/>
            <person name="Stavropoulos S."/>
            <person name="Stone C."/>
            <person name="Strader C."/>
            <person name="Tesfaye S."/>
            <person name="Thomson T."/>
            <person name="Thoulutsang Y."/>
            <person name="Thoulutsang D."/>
            <person name="Topham K."/>
            <person name="Topping I."/>
            <person name="Tsamla T."/>
            <person name="Vassiliev H."/>
            <person name="Vo A."/>
            <person name="Wangchuk T."/>
            <person name="Wangdi T."/>
            <person name="Weiand M."/>
            <person name="Wilkinson J."/>
            <person name="Wilson A."/>
            <person name="Yadav S."/>
            <person name="Young G."/>
            <person name="Yu Q."/>
            <person name="Zembek L."/>
            <person name="Zhong D."/>
            <person name="Zimmer A."/>
            <person name="Zwirko Z."/>
            <person name="Jaffe D.B."/>
            <person name="Alvarez P."/>
            <person name="Brockman W."/>
            <person name="Butler J."/>
            <person name="Chin C."/>
            <person name="Gnerre S."/>
            <person name="Grabherr M."/>
            <person name="Kleber M."/>
            <person name="Mauceli E."/>
            <person name="MacCallum I."/>
        </authorList>
    </citation>
    <scope>NUCLEOTIDE SEQUENCE [LARGE SCALE GENOMIC DNA]</scope>
    <source>
        <strain evidence="3">Tucson 15287-2541.00</strain>
    </source>
</reference>
<dbReference type="HOGENOM" id="CLU_2944100_0_0_1"/>
<feature type="compositionally biased region" description="Polar residues" evidence="1">
    <location>
        <begin position="45"/>
        <end position="60"/>
    </location>
</feature>
<dbReference type="InParanoid" id="B4JTD8"/>
<dbReference type="Proteomes" id="UP000001070">
    <property type="component" value="Unassembled WGS sequence"/>
</dbReference>
<evidence type="ECO:0000256" key="1">
    <source>
        <dbReference type="SAM" id="MobiDB-lite"/>
    </source>
</evidence>
<gene>
    <name evidence="2" type="primary">Dgri\GH23782</name>
    <name evidence="2" type="ORF">Dgri_GH23782</name>
</gene>
<keyword evidence="3" id="KW-1185">Reference proteome</keyword>
<sequence length="60" mass="6766">MHQQRDNNAYNNNNINNNQLIVQVTIRMTANKAIVASGNRLDDATQPNNMNKTNKNALVE</sequence>
<proteinExistence type="predicted"/>
<evidence type="ECO:0000313" key="2">
    <source>
        <dbReference type="EMBL" id="EDV95028.1"/>
    </source>
</evidence>
<protein>
    <submittedName>
        <fullName evidence="2">GH23782</fullName>
    </submittedName>
</protein>